<comment type="caution">
    <text evidence="1">The sequence shown here is derived from an EMBL/GenBank/DDBJ whole genome shotgun (WGS) entry which is preliminary data.</text>
</comment>
<organism evidence="1 2">
    <name type="scientific">Mauremys mutica</name>
    <name type="common">yellowpond turtle</name>
    <dbReference type="NCBI Taxonomy" id="74926"/>
    <lineage>
        <taxon>Eukaryota</taxon>
        <taxon>Metazoa</taxon>
        <taxon>Chordata</taxon>
        <taxon>Craniata</taxon>
        <taxon>Vertebrata</taxon>
        <taxon>Euteleostomi</taxon>
        <taxon>Archelosauria</taxon>
        <taxon>Testudinata</taxon>
        <taxon>Testudines</taxon>
        <taxon>Cryptodira</taxon>
        <taxon>Durocryptodira</taxon>
        <taxon>Testudinoidea</taxon>
        <taxon>Geoemydidae</taxon>
        <taxon>Geoemydinae</taxon>
        <taxon>Mauremys</taxon>
    </lineage>
</organism>
<evidence type="ECO:0000313" key="2">
    <source>
        <dbReference type="Proteomes" id="UP000827986"/>
    </source>
</evidence>
<keyword evidence="2" id="KW-1185">Reference proteome</keyword>
<feature type="non-terminal residue" evidence="1">
    <location>
        <position position="1"/>
    </location>
</feature>
<proteinExistence type="predicted"/>
<name>A0A9D3WUI8_9SAUR</name>
<sequence>IGSPPPTLVQLPAAQSSMVFLYEAGNLLTPQPCSLLLVALMLVANVGLAKCRCCNVEVA</sequence>
<dbReference type="Proteomes" id="UP000827986">
    <property type="component" value="Unassembled WGS sequence"/>
</dbReference>
<gene>
    <name evidence="1" type="ORF">KIL84_003101</name>
</gene>
<dbReference type="EMBL" id="JAHDVG010000486">
    <property type="protein sequence ID" value="KAH1167618.1"/>
    <property type="molecule type" value="Genomic_DNA"/>
</dbReference>
<protein>
    <submittedName>
        <fullName evidence="1">Uncharacterized protein</fullName>
    </submittedName>
</protein>
<dbReference type="AlphaFoldDB" id="A0A9D3WUI8"/>
<evidence type="ECO:0000313" key="1">
    <source>
        <dbReference type="EMBL" id="KAH1167618.1"/>
    </source>
</evidence>
<reference evidence="1" key="1">
    <citation type="submission" date="2021-09" db="EMBL/GenBank/DDBJ databases">
        <title>The genome of Mauremys mutica provides insights into the evolution of semi-aquatic lifestyle.</title>
        <authorList>
            <person name="Gong S."/>
            <person name="Gao Y."/>
        </authorList>
    </citation>
    <scope>NUCLEOTIDE SEQUENCE</scope>
    <source>
        <strain evidence="1">MM-2020</strain>
        <tissue evidence="1">Muscle</tissue>
    </source>
</reference>
<accession>A0A9D3WUI8</accession>